<dbReference type="InterPro" id="IPR000843">
    <property type="entry name" value="HTH_LacI"/>
</dbReference>
<evidence type="ECO:0000256" key="4">
    <source>
        <dbReference type="SAM" id="MobiDB-lite"/>
    </source>
</evidence>
<dbReference type="InterPro" id="IPR010982">
    <property type="entry name" value="Lambda_DNA-bd_dom_sf"/>
</dbReference>
<dbReference type="KEGG" id="nmes:H9L09_17870"/>
<dbReference type="Gene3D" id="3.40.50.2300">
    <property type="match status" value="2"/>
</dbReference>
<evidence type="ECO:0000313" key="6">
    <source>
        <dbReference type="EMBL" id="QNN52329.1"/>
    </source>
</evidence>
<dbReference type="GO" id="GO:0003700">
    <property type="term" value="F:DNA-binding transcription factor activity"/>
    <property type="evidence" value="ECO:0007669"/>
    <property type="project" value="TreeGrafter"/>
</dbReference>
<protein>
    <submittedName>
        <fullName evidence="6">Substrate-binding domain-containing protein</fullName>
    </submittedName>
</protein>
<reference evidence="6 7" key="1">
    <citation type="submission" date="2020-08" db="EMBL/GenBank/DDBJ databases">
        <title>Genome sequence of Nocardioides mesophilus KACC 16243T.</title>
        <authorList>
            <person name="Hyun D.-W."/>
            <person name="Bae J.-W."/>
        </authorList>
    </citation>
    <scope>NUCLEOTIDE SEQUENCE [LARGE SCALE GENOMIC DNA]</scope>
    <source>
        <strain evidence="6 7">KACC 16243</strain>
    </source>
</reference>
<keyword evidence="1" id="KW-0805">Transcription regulation</keyword>
<evidence type="ECO:0000256" key="3">
    <source>
        <dbReference type="ARBA" id="ARBA00023163"/>
    </source>
</evidence>
<dbReference type="InterPro" id="IPR046335">
    <property type="entry name" value="LacI/GalR-like_sensor"/>
</dbReference>
<evidence type="ECO:0000313" key="7">
    <source>
        <dbReference type="Proteomes" id="UP000515947"/>
    </source>
</evidence>
<gene>
    <name evidence="6" type="ORF">H9L09_17870</name>
</gene>
<name>A0A7G9R9Q4_9ACTN</name>
<dbReference type="PROSITE" id="PS50932">
    <property type="entry name" value="HTH_LACI_2"/>
    <property type="match status" value="1"/>
</dbReference>
<proteinExistence type="predicted"/>
<dbReference type="EMBL" id="CP060713">
    <property type="protein sequence ID" value="QNN52329.1"/>
    <property type="molecule type" value="Genomic_DNA"/>
</dbReference>
<dbReference type="AlphaFoldDB" id="A0A7G9R9Q4"/>
<feature type="region of interest" description="Disordered" evidence="4">
    <location>
        <begin position="316"/>
        <end position="348"/>
    </location>
</feature>
<evidence type="ECO:0000259" key="5">
    <source>
        <dbReference type="PROSITE" id="PS50932"/>
    </source>
</evidence>
<feature type="compositionally biased region" description="Basic and acidic residues" evidence="4">
    <location>
        <begin position="319"/>
        <end position="348"/>
    </location>
</feature>
<dbReference type="RefSeq" id="WP_187578171.1">
    <property type="nucleotide sequence ID" value="NZ_CP060713.1"/>
</dbReference>
<sequence length="348" mass="37489">MAERPTLVSLARDLGVSRQTISNALNAPQRVNAVTLERVLKGIEESGYRPHVAGRQLRTRSSHNLAMRLYPSTDGINGSVLDRFLHALTEAAQRRSYRLTLFTAADDAGEIDAIDDLLGTADIDGFVLTSTHHDDARTAWLLEHDVPFVAFGRPWSSAPHEAAHSWVDVDGGAGTAEAAALLLAKGHRHVGFLGWPGGSGVGDDRRDGWRRTLAAAGLDDVAARLHAEVEDSVPQGARGARELFERGATALVCASDSLALGAVTAWRELEPHAVAGPPVIGFDDTPVVSALGLSSVRQPIEQVAQHVVDLLLRQLPNRPDPDRTARHELIPASLVEREPDPHLFEPTD</sequence>
<evidence type="ECO:0000256" key="1">
    <source>
        <dbReference type="ARBA" id="ARBA00023015"/>
    </source>
</evidence>
<evidence type="ECO:0000256" key="2">
    <source>
        <dbReference type="ARBA" id="ARBA00023125"/>
    </source>
</evidence>
<dbReference type="PANTHER" id="PTHR30146">
    <property type="entry name" value="LACI-RELATED TRANSCRIPTIONAL REPRESSOR"/>
    <property type="match status" value="1"/>
</dbReference>
<organism evidence="6 7">
    <name type="scientific">Nocardioides mesophilus</name>
    <dbReference type="NCBI Taxonomy" id="433659"/>
    <lineage>
        <taxon>Bacteria</taxon>
        <taxon>Bacillati</taxon>
        <taxon>Actinomycetota</taxon>
        <taxon>Actinomycetes</taxon>
        <taxon>Propionibacteriales</taxon>
        <taxon>Nocardioidaceae</taxon>
        <taxon>Nocardioides</taxon>
    </lineage>
</organism>
<keyword evidence="7" id="KW-1185">Reference proteome</keyword>
<dbReference type="SMART" id="SM00354">
    <property type="entry name" value="HTH_LACI"/>
    <property type="match status" value="1"/>
</dbReference>
<dbReference type="Proteomes" id="UP000515947">
    <property type="component" value="Chromosome"/>
</dbReference>
<accession>A0A7G9R9Q4</accession>
<dbReference type="Gene3D" id="1.10.260.40">
    <property type="entry name" value="lambda repressor-like DNA-binding domains"/>
    <property type="match status" value="1"/>
</dbReference>
<dbReference type="SUPFAM" id="SSF53822">
    <property type="entry name" value="Periplasmic binding protein-like I"/>
    <property type="match status" value="1"/>
</dbReference>
<dbReference type="CDD" id="cd01392">
    <property type="entry name" value="HTH_LacI"/>
    <property type="match status" value="1"/>
</dbReference>
<dbReference type="SUPFAM" id="SSF47413">
    <property type="entry name" value="lambda repressor-like DNA-binding domains"/>
    <property type="match status" value="1"/>
</dbReference>
<dbReference type="GO" id="GO:0000976">
    <property type="term" value="F:transcription cis-regulatory region binding"/>
    <property type="evidence" value="ECO:0007669"/>
    <property type="project" value="TreeGrafter"/>
</dbReference>
<dbReference type="Pfam" id="PF13377">
    <property type="entry name" value="Peripla_BP_3"/>
    <property type="match status" value="1"/>
</dbReference>
<keyword evidence="2" id="KW-0238">DNA-binding</keyword>
<keyword evidence="3" id="KW-0804">Transcription</keyword>
<dbReference type="Pfam" id="PF00356">
    <property type="entry name" value="LacI"/>
    <property type="match status" value="1"/>
</dbReference>
<dbReference type="InterPro" id="IPR028082">
    <property type="entry name" value="Peripla_BP_I"/>
</dbReference>
<feature type="domain" description="HTH lacI-type" evidence="5">
    <location>
        <begin position="5"/>
        <end position="59"/>
    </location>
</feature>
<dbReference type="PANTHER" id="PTHR30146:SF109">
    <property type="entry name" value="HTH-TYPE TRANSCRIPTIONAL REGULATOR GALS"/>
    <property type="match status" value="1"/>
</dbReference>